<keyword evidence="2" id="KW-1185">Reference proteome</keyword>
<evidence type="ECO:0000313" key="2">
    <source>
        <dbReference type="Proteomes" id="UP000499080"/>
    </source>
</evidence>
<name>A0A4Y2L0L6_ARAVE</name>
<comment type="caution">
    <text evidence="1">The sequence shown here is derived from an EMBL/GenBank/DDBJ whole genome shotgun (WGS) entry which is preliminary data.</text>
</comment>
<evidence type="ECO:0000313" key="1">
    <source>
        <dbReference type="EMBL" id="GBN07860.1"/>
    </source>
</evidence>
<protein>
    <submittedName>
        <fullName evidence="1">Uncharacterized protein</fullName>
    </submittedName>
</protein>
<sequence length="98" mass="11037">MDVVPSPPPWNEGGKKGGYGGDMQARRFIYLQTPNNSMISFLIGNMASLQCVKPAIHFTDKLYILERGKEKRDKNLWKWAKQLAMAGIPSGVKSERKI</sequence>
<organism evidence="1 2">
    <name type="scientific">Araneus ventricosus</name>
    <name type="common">Orbweaver spider</name>
    <name type="synonym">Epeira ventricosa</name>
    <dbReference type="NCBI Taxonomy" id="182803"/>
    <lineage>
        <taxon>Eukaryota</taxon>
        <taxon>Metazoa</taxon>
        <taxon>Ecdysozoa</taxon>
        <taxon>Arthropoda</taxon>
        <taxon>Chelicerata</taxon>
        <taxon>Arachnida</taxon>
        <taxon>Araneae</taxon>
        <taxon>Araneomorphae</taxon>
        <taxon>Entelegynae</taxon>
        <taxon>Araneoidea</taxon>
        <taxon>Araneidae</taxon>
        <taxon>Araneus</taxon>
    </lineage>
</organism>
<proteinExistence type="predicted"/>
<dbReference type="Proteomes" id="UP000499080">
    <property type="component" value="Unassembled WGS sequence"/>
</dbReference>
<reference evidence="1 2" key="1">
    <citation type="journal article" date="2019" name="Sci. Rep.">
        <title>Orb-weaving spider Araneus ventricosus genome elucidates the spidroin gene catalogue.</title>
        <authorList>
            <person name="Kono N."/>
            <person name="Nakamura H."/>
            <person name="Ohtoshi R."/>
            <person name="Moran D.A.P."/>
            <person name="Shinohara A."/>
            <person name="Yoshida Y."/>
            <person name="Fujiwara M."/>
            <person name="Mori M."/>
            <person name="Tomita M."/>
            <person name="Arakawa K."/>
        </authorList>
    </citation>
    <scope>NUCLEOTIDE SEQUENCE [LARGE SCALE GENOMIC DNA]</scope>
</reference>
<gene>
    <name evidence="1" type="ORF">AVEN_202752_1</name>
</gene>
<dbReference type="EMBL" id="BGPR01005200">
    <property type="protein sequence ID" value="GBN07860.1"/>
    <property type="molecule type" value="Genomic_DNA"/>
</dbReference>
<accession>A0A4Y2L0L6</accession>
<dbReference type="AlphaFoldDB" id="A0A4Y2L0L6"/>